<dbReference type="Pfam" id="PF13578">
    <property type="entry name" value="Methyltransf_24"/>
    <property type="match status" value="1"/>
</dbReference>
<dbReference type="SUPFAM" id="SSF53335">
    <property type="entry name" value="S-adenosyl-L-methionine-dependent methyltransferases"/>
    <property type="match status" value="1"/>
</dbReference>
<protein>
    <recommendedName>
        <fullName evidence="3">Class I SAM-dependent methyltransferase</fullName>
    </recommendedName>
</protein>
<evidence type="ECO:0008006" key="3">
    <source>
        <dbReference type="Google" id="ProtNLM"/>
    </source>
</evidence>
<sequence length="163" mass="18840">MIEPYPTNELIKRCDPQTVESLQDRSYDFIYLDGDHSYAGVKQEMFYYWPKVRNGGMMAGHDYCNFGEQSLVCSGCSVVPKCLPYTEYGIARGKKNGPLGTAANENDVVRAVQEWMAEMNDPRLTLRYTREDFTRESLAQDDMDYELVITNTRTPSWYILKPF</sequence>
<dbReference type="InterPro" id="IPR029063">
    <property type="entry name" value="SAM-dependent_MTases_sf"/>
</dbReference>
<gene>
    <name evidence="1" type="ORF">CYCCA115_LOCUS4890</name>
</gene>
<evidence type="ECO:0000313" key="2">
    <source>
        <dbReference type="Proteomes" id="UP001295423"/>
    </source>
</evidence>
<evidence type="ECO:0000313" key="1">
    <source>
        <dbReference type="EMBL" id="CAJ1935749.1"/>
    </source>
</evidence>
<dbReference type="AlphaFoldDB" id="A0AAD2FG62"/>
<proteinExistence type="predicted"/>
<comment type="caution">
    <text evidence="1">The sequence shown here is derived from an EMBL/GenBank/DDBJ whole genome shotgun (WGS) entry which is preliminary data.</text>
</comment>
<dbReference type="Gene3D" id="3.40.50.150">
    <property type="entry name" value="Vaccinia Virus protein VP39"/>
    <property type="match status" value="1"/>
</dbReference>
<dbReference type="EMBL" id="CAKOGP040000502">
    <property type="protein sequence ID" value="CAJ1935749.1"/>
    <property type="molecule type" value="Genomic_DNA"/>
</dbReference>
<reference evidence="1" key="1">
    <citation type="submission" date="2023-08" db="EMBL/GenBank/DDBJ databases">
        <authorList>
            <person name="Audoor S."/>
            <person name="Bilcke G."/>
        </authorList>
    </citation>
    <scope>NUCLEOTIDE SEQUENCE</scope>
</reference>
<keyword evidence="2" id="KW-1185">Reference proteome</keyword>
<dbReference type="Proteomes" id="UP001295423">
    <property type="component" value="Unassembled WGS sequence"/>
</dbReference>
<name>A0AAD2FG62_9STRA</name>
<organism evidence="1 2">
    <name type="scientific">Cylindrotheca closterium</name>
    <dbReference type="NCBI Taxonomy" id="2856"/>
    <lineage>
        <taxon>Eukaryota</taxon>
        <taxon>Sar</taxon>
        <taxon>Stramenopiles</taxon>
        <taxon>Ochrophyta</taxon>
        <taxon>Bacillariophyta</taxon>
        <taxon>Bacillariophyceae</taxon>
        <taxon>Bacillariophycidae</taxon>
        <taxon>Bacillariales</taxon>
        <taxon>Bacillariaceae</taxon>
        <taxon>Cylindrotheca</taxon>
    </lineage>
</organism>
<accession>A0AAD2FG62</accession>